<keyword evidence="2" id="KW-0812">Transmembrane</keyword>
<organism evidence="3">
    <name type="scientific">Aureoumbra lagunensis</name>
    <dbReference type="NCBI Taxonomy" id="44058"/>
    <lineage>
        <taxon>Eukaryota</taxon>
        <taxon>Sar</taxon>
        <taxon>Stramenopiles</taxon>
        <taxon>Ochrophyta</taxon>
        <taxon>Pelagophyceae</taxon>
        <taxon>Pelagomonadales</taxon>
        <taxon>Aureoumbra</taxon>
    </lineage>
</organism>
<proteinExistence type="predicted"/>
<dbReference type="AlphaFoldDB" id="A0A7S3NMY5"/>
<accession>A0A7S3NMY5</accession>
<keyword evidence="2" id="KW-0472">Membrane</keyword>
<feature type="transmembrane region" description="Helical" evidence="2">
    <location>
        <begin position="81"/>
        <end position="104"/>
    </location>
</feature>
<evidence type="ECO:0000313" key="3">
    <source>
        <dbReference type="EMBL" id="CAE0370864.1"/>
    </source>
</evidence>
<protein>
    <submittedName>
        <fullName evidence="3">Uncharacterized protein</fullName>
    </submittedName>
</protein>
<evidence type="ECO:0000256" key="2">
    <source>
        <dbReference type="SAM" id="Phobius"/>
    </source>
</evidence>
<feature type="transmembrane region" description="Helical" evidence="2">
    <location>
        <begin position="183"/>
        <end position="205"/>
    </location>
</feature>
<reference evidence="3" key="1">
    <citation type="submission" date="2021-01" db="EMBL/GenBank/DDBJ databases">
        <authorList>
            <person name="Corre E."/>
            <person name="Pelletier E."/>
            <person name="Niang G."/>
            <person name="Scheremetjew M."/>
            <person name="Finn R."/>
            <person name="Kale V."/>
            <person name="Holt S."/>
            <person name="Cochrane G."/>
            <person name="Meng A."/>
            <person name="Brown T."/>
            <person name="Cohen L."/>
        </authorList>
    </citation>
    <scope>NUCLEOTIDE SEQUENCE</scope>
    <source>
        <strain evidence="3">CCMP1510</strain>
    </source>
</reference>
<gene>
    <name evidence="3" type="ORF">ALAG00032_LOCUS11644</name>
</gene>
<dbReference type="EMBL" id="HBIJ01017543">
    <property type="protein sequence ID" value="CAE0370864.1"/>
    <property type="molecule type" value="Transcribed_RNA"/>
</dbReference>
<keyword evidence="2" id="KW-1133">Transmembrane helix</keyword>
<feature type="transmembrane region" description="Helical" evidence="2">
    <location>
        <begin position="317"/>
        <end position="337"/>
    </location>
</feature>
<feature type="region of interest" description="Disordered" evidence="1">
    <location>
        <begin position="361"/>
        <end position="381"/>
    </location>
</feature>
<sequence length="520" mass="59057">MNEIVCNGEAKEEIQNSNEYFSDDHDIPTVVSTQHLQLEEESPIVTTNEEVDRSDDEIVVDIENPSKAEKQIVTFDKKESHYFACFTIPFACTWALVIQCCGWLRRRARRLYRKTRKRKRPRQDLNGPLCIIAWCIGSRLSHKQEEDLIQAKKRCRRLKRHLTIPNPCDIPEYNLHYLVQARLVLIMWIHLIGFLLIGGIGGGAYANDLTWRPELGAAIGPPLSLATLAVCKGVTCLLVVASLFQRVRIPPCLATLGCAPKPLKPKVGQRPLPFRKLSSQMLKRFICAKLIDSAFGFTLMAALKSAIVRSRGRRGHLLKFILAIIAIGLTFVDFYGLPVSIGTVAHYIHFLWYRPDGTHNSDDWESTSSEDNDDSDDQNVVSPFSNLLASDQYDDYQQPGPTMRFADPDYAREQQNQYLAENQHEPQELVSTDKKDFTLNYNPLLASDAAAQRSITKSKDEFNINTYYPAARHSSLIEIPPSPSETALSHYYAEERRYLDKLITNRQEEQQEQKPSSATG</sequence>
<name>A0A7S3NMY5_9STRA</name>
<feature type="transmembrane region" description="Helical" evidence="2">
    <location>
        <begin position="225"/>
        <end position="244"/>
    </location>
</feature>
<evidence type="ECO:0000256" key="1">
    <source>
        <dbReference type="SAM" id="MobiDB-lite"/>
    </source>
</evidence>
<feature type="compositionally biased region" description="Acidic residues" evidence="1">
    <location>
        <begin position="363"/>
        <end position="377"/>
    </location>
</feature>